<dbReference type="EMBL" id="CABDUW010000394">
    <property type="protein sequence ID" value="VTJ67735.1"/>
    <property type="molecule type" value="Genomic_DNA"/>
</dbReference>
<dbReference type="AlphaFoldDB" id="A0A5E4BEI1"/>
<evidence type="ECO:0000256" key="3">
    <source>
        <dbReference type="SAM" id="MobiDB-lite"/>
    </source>
</evidence>
<feature type="compositionally biased region" description="Polar residues" evidence="3">
    <location>
        <begin position="52"/>
        <end position="64"/>
    </location>
</feature>
<sequence>MRSGAEASRVALGGSGLAGRSQSPLEDAGALFLGSSPALAFPVGVLAGARSVQGTPGPSASHWLQHQHVSQPSQQPAAPAAPDVGPASRPSCCSYWQCSRPSSPWSPSLDSLHAHQVVMRGWVRPAAGYGEPSPPWLLQEQGTEQSWEYARSRSHMPVCTCVSVSPRVPVVFACTWTHGYVCQCGRVHVWAYCRYLHGTVYVGAQACVTLTNRTGFLCGDRRSCISASQVCDGLRTCPHGDDEDESLCRECPLVMPCPDQPSRGWPPPHLSLQLH</sequence>
<dbReference type="InterPro" id="IPR036055">
    <property type="entry name" value="LDL_receptor-like_sf"/>
</dbReference>
<dbReference type="Gene3D" id="2.40.128.620">
    <property type="match status" value="1"/>
</dbReference>
<dbReference type="PROSITE" id="PS50068">
    <property type="entry name" value="LDLRA_2"/>
    <property type="match status" value="1"/>
</dbReference>
<dbReference type="SUPFAM" id="SSF57424">
    <property type="entry name" value="LDL receptor-like module"/>
    <property type="match status" value="1"/>
</dbReference>
<dbReference type="InterPro" id="IPR002172">
    <property type="entry name" value="LDrepeatLR_classA_rpt"/>
</dbReference>
<dbReference type="InterPro" id="IPR023415">
    <property type="entry name" value="LDLR_class-A_CS"/>
</dbReference>
<feature type="region of interest" description="Disordered" evidence="3">
    <location>
        <begin position="51"/>
        <end position="85"/>
    </location>
</feature>
<organism evidence="4 5">
    <name type="scientific">Marmota monax</name>
    <name type="common">Woodchuck</name>
    <dbReference type="NCBI Taxonomy" id="9995"/>
    <lineage>
        <taxon>Eukaryota</taxon>
        <taxon>Metazoa</taxon>
        <taxon>Chordata</taxon>
        <taxon>Craniata</taxon>
        <taxon>Vertebrata</taxon>
        <taxon>Euteleostomi</taxon>
        <taxon>Mammalia</taxon>
        <taxon>Eutheria</taxon>
        <taxon>Euarchontoglires</taxon>
        <taxon>Glires</taxon>
        <taxon>Rodentia</taxon>
        <taxon>Sciuromorpha</taxon>
        <taxon>Sciuridae</taxon>
        <taxon>Xerinae</taxon>
        <taxon>Marmotini</taxon>
        <taxon>Marmota</taxon>
    </lineage>
</organism>
<dbReference type="CDD" id="cd00112">
    <property type="entry name" value="LDLa"/>
    <property type="match status" value="1"/>
</dbReference>
<evidence type="ECO:0000313" key="4">
    <source>
        <dbReference type="EMBL" id="VTJ67735.1"/>
    </source>
</evidence>
<dbReference type="Proteomes" id="UP000335636">
    <property type="component" value="Unassembled WGS sequence"/>
</dbReference>
<gene>
    <name evidence="4" type="ORF">MONAX_5E001293</name>
</gene>
<evidence type="ECO:0000256" key="2">
    <source>
        <dbReference type="PROSITE-ProRule" id="PRU00124"/>
    </source>
</evidence>
<protein>
    <submittedName>
        <fullName evidence="4">Uncharacterized protein</fullName>
    </submittedName>
</protein>
<comment type="caution">
    <text evidence="2">Lacks conserved residue(s) required for the propagation of feature annotation.</text>
</comment>
<keyword evidence="5" id="KW-1185">Reference proteome</keyword>
<accession>A0A5E4BEI1</accession>
<proteinExistence type="predicted"/>
<evidence type="ECO:0000313" key="5">
    <source>
        <dbReference type="Proteomes" id="UP000335636"/>
    </source>
</evidence>
<dbReference type="SMART" id="SM00192">
    <property type="entry name" value="LDLa"/>
    <property type="match status" value="1"/>
</dbReference>
<comment type="caution">
    <text evidence="4">The sequence shown here is derived from an EMBL/GenBank/DDBJ whole genome shotgun (WGS) entry which is preliminary data.</text>
</comment>
<evidence type="ECO:0000256" key="1">
    <source>
        <dbReference type="ARBA" id="ARBA00023157"/>
    </source>
</evidence>
<keyword evidence="1" id="KW-1015">Disulfide bond</keyword>
<reference evidence="4" key="1">
    <citation type="submission" date="2019-04" db="EMBL/GenBank/DDBJ databases">
        <authorList>
            <person name="Alioto T."/>
            <person name="Alioto T."/>
        </authorList>
    </citation>
    <scope>NUCLEOTIDE SEQUENCE [LARGE SCALE GENOMIC DNA]</scope>
</reference>
<name>A0A5E4BEI1_MARMO</name>
<feature type="compositionally biased region" description="Low complexity" evidence="3">
    <location>
        <begin position="66"/>
        <end position="85"/>
    </location>
</feature>
<dbReference type="PROSITE" id="PS01209">
    <property type="entry name" value="LDLRA_1"/>
    <property type="match status" value="1"/>
</dbReference>